<evidence type="ECO:0000256" key="1">
    <source>
        <dbReference type="ARBA" id="ARBA00004123"/>
    </source>
</evidence>
<evidence type="ECO:0000256" key="2">
    <source>
        <dbReference type="ARBA" id="ARBA00007859"/>
    </source>
</evidence>
<dbReference type="InterPro" id="IPR024137">
    <property type="entry name" value="His_deAcase_cplx_SAP130"/>
</dbReference>
<feature type="compositionally biased region" description="Pro residues" evidence="7">
    <location>
        <begin position="597"/>
        <end position="608"/>
    </location>
</feature>
<comment type="subcellular location">
    <subcellularLocation>
        <location evidence="1">Nucleus</location>
    </subcellularLocation>
</comment>
<reference evidence="9" key="1">
    <citation type="submission" date="2021-12" db="EMBL/GenBank/DDBJ databases">
        <authorList>
            <person name="King R."/>
        </authorList>
    </citation>
    <scope>NUCLEOTIDE SEQUENCE</scope>
</reference>
<dbReference type="AlphaFoldDB" id="A0A9P0B9Z7"/>
<feature type="compositionally biased region" description="Polar residues" evidence="7">
    <location>
        <begin position="475"/>
        <end position="494"/>
    </location>
</feature>
<evidence type="ECO:0000259" key="8">
    <source>
        <dbReference type="Pfam" id="PF16014"/>
    </source>
</evidence>
<evidence type="ECO:0000313" key="10">
    <source>
        <dbReference type="Proteomes" id="UP001154078"/>
    </source>
</evidence>
<evidence type="ECO:0000256" key="3">
    <source>
        <dbReference type="ARBA" id="ARBA00022491"/>
    </source>
</evidence>
<evidence type="ECO:0000313" key="9">
    <source>
        <dbReference type="EMBL" id="CAH0558211.1"/>
    </source>
</evidence>
<dbReference type="InterPro" id="IPR031963">
    <property type="entry name" value="SAP130_C"/>
</dbReference>
<dbReference type="GO" id="GO:0000122">
    <property type="term" value="P:negative regulation of transcription by RNA polymerase II"/>
    <property type="evidence" value="ECO:0007669"/>
    <property type="project" value="TreeGrafter"/>
</dbReference>
<evidence type="ECO:0000256" key="5">
    <source>
        <dbReference type="ARBA" id="ARBA00023163"/>
    </source>
</evidence>
<dbReference type="Proteomes" id="UP001154078">
    <property type="component" value="Chromosome 5"/>
</dbReference>
<keyword evidence="5" id="KW-0804">Transcription</keyword>
<proteinExistence type="inferred from homology"/>
<keyword evidence="10" id="KW-1185">Reference proteome</keyword>
<keyword evidence="6" id="KW-0539">Nucleus</keyword>
<name>A0A9P0B9Z7_BRAAE</name>
<dbReference type="EMBL" id="OV121136">
    <property type="protein sequence ID" value="CAH0558211.1"/>
    <property type="molecule type" value="Genomic_DNA"/>
</dbReference>
<sequence>MSGQNDDDKDIQKALPLDLARSQITAGKGPLVMTGQSLRGMRVLQGALTTSTNTSVGGQTIITTNIVPQAVLKQDSGRAQLGIITSTQGSNQQGNLTIQQRPAQITLSAPLVNQTGASYHVPRGPAVVASLATNRSNVTTGHGFVRPPRTPSPAQATAWLTTSSSNGGQIKGATTVLSSPVRGATVTGKPQIVGRAQSGAVSTIRPGTILQNAIIAQPTQIHPYKPGASTIQTIGSSVTIAQVLPSRTQAVVYSANTGSQFPSTRLTVASNLPNQRQNQGVRPIGQVATARLTVPVNVATSGARLVAPQTVLTSGARISAVQSPQQQQQGARIVCTQPSAPLGRLTVATPTVVSANNVLGTRISALNLSNISSLVAVANSPQQRGLQTQGPKVITQPTQAIHLTSLQSPLKTTTQNVVSTSTRTISVPAAIVTQRQTTVVPSQAISIAKVFPSGDNQVSGTPANVFIHAPVQTTPKRMSPNPSAVHNQQHQQVSQGGGNATLAPTTTVATAYSLPTGHLASNKSLLYNQVMMLDQQQHRSQQPYGQGQLLDQQEQQPLPSKPTSSPRPSILRKRDHDGSPLKASKNLTPLLTSLPPSQSPAPASPPSRPDSRGNGHTSGGSTTISATSSPGLGEVNEDSMPHAPVKDEEDVKPPTEMSPRKKPRKQQLTGSNDLNEHNDDMQFISDHVKKEEDSENGQSDAEPRDGAPEAGGRVATVRKPATASLLNGYRQNWKATHNHYLRYSDVRPKEERKPSIMDLANQCRVQEKVNGWKIHHLTTQMEDLADQEHQVYNQLTDLLKCTELEETNKNDRDINRINELIKGNMQRIKIINDGMIDAKTQIMKIFDHKVHVTDIINRCASKRNFKKRDKST</sequence>
<dbReference type="PANTHER" id="PTHR13497">
    <property type="entry name" value="HISTONE DEACETYLASE COMPLEX SUBUNIT SAP130"/>
    <property type="match status" value="1"/>
</dbReference>
<dbReference type="Pfam" id="PF16014">
    <property type="entry name" value="SAP130_C"/>
    <property type="match status" value="1"/>
</dbReference>
<feature type="compositionally biased region" description="Low complexity" evidence="7">
    <location>
        <begin position="612"/>
        <end position="631"/>
    </location>
</feature>
<evidence type="ECO:0000256" key="6">
    <source>
        <dbReference type="ARBA" id="ARBA00023242"/>
    </source>
</evidence>
<keyword evidence="4" id="KW-0805">Transcription regulation</keyword>
<feature type="compositionally biased region" description="Basic and acidic residues" evidence="7">
    <location>
        <begin position="644"/>
        <end position="653"/>
    </location>
</feature>
<dbReference type="OrthoDB" id="10048604at2759"/>
<dbReference type="PANTHER" id="PTHR13497:SF3">
    <property type="entry name" value="HISTONE DEACETYLASE COMPLEX SUBUNIT SAP130"/>
    <property type="match status" value="1"/>
</dbReference>
<feature type="region of interest" description="Disordered" evidence="7">
    <location>
        <begin position="536"/>
        <end position="718"/>
    </location>
</feature>
<protein>
    <recommendedName>
        <fullName evidence="8">Histone deacetylase complex subunit SAP130 C-terminal domain-containing protein</fullName>
    </recommendedName>
</protein>
<feature type="compositionally biased region" description="Low complexity" evidence="7">
    <location>
        <begin position="545"/>
        <end position="558"/>
    </location>
</feature>
<evidence type="ECO:0000256" key="7">
    <source>
        <dbReference type="SAM" id="MobiDB-lite"/>
    </source>
</evidence>
<gene>
    <name evidence="9" type="ORF">MELIAE_LOCUS8732</name>
</gene>
<comment type="similarity">
    <text evidence="2">Belongs to the SAP130 family.</text>
</comment>
<evidence type="ECO:0000256" key="4">
    <source>
        <dbReference type="ARBA" id="ARBA00023015"/>
    </source>
</evidence>
<feature type="domain" description="Histone deacetylase complex subunit SAP130 C-terminal" evidence="8">
    <location>
        <begin position="656"/>
        <end position="857"/>
    </location>
</feature>
<keyword evidence="3" id="KW-0678">Repressor</keyword>
<accession>A0A9P0B9Z7</accession>
<feature type="compositionally biased region" description="Basic and acidic residues" evidence="7">
    <location>
        <begin position="674"/>
        <end position="692"/>
    </location>
</feature>
<organism evidence="9 10">
    <name type="scientific">Brassicogethes aeneus</name>
    <name type="common">Rape pollen beetle</name>
    <name type="synonym">Meligethes aeneus</name>
    <dbReference type="NCBI Taxonomy" id="1431903"/>
    <lineage>
        <taxon>Eukaryota</taxon>
        <taxon>Metazoa</taxon>
        <taxon>Ecdysozoa</taxon>
        <taxon>Arthropoda</taxon>
        <taxon>Hexapoda</taxon>
        <taxon>Insecta</taxon>
        <taxon>Pterygota</taxon>
        <taxon>Neoptera</taxon>
        <taxon>Endopterygota</taxon>
        <taxon>Coleoptera</taxon>
        <taxon>Polyphaga</taxon>
        <taxon>Cucujiformia</taxon>
        <taxon>Nitidulidae</taxon>
        <taxon>Meligethinae</taxon>
        <taxon>Brassicogethes</taxon>
    </lineage>
</organism>
<feature type="compositionally biased region" description="Low complexity" evidence="7">
    <location>
        <begin position="587"/>
        <end position="596"/>
    </location>
</feature>
<dbReference type="GO" id="GO:0070822">
    <property type="term" value="C:Sin3-type complex"/>
    <property type="evidence" value="ECO:0007669"/>
    <property type="project" value="TreeGrafter"/>
</dbReference>
<feature type="region of interest" description="Disordered" evidence="7">
    <location>
        <begin position="475"/>
        <end position="502"/>
    </location>
</feature>